<reference evidence="11" key="1">
    <citation type="submission" date="2020-05" db="UniProtKB">
        <authorList>
            <consortium name="EnsemblMetazoa"/>
        </authorList>
    </citation>
    <scope>IDENTIFICATION</scope>
    <source>
        <strain evidence="11">BB02</strain>
    </source>
</reference>
<keyword evidence="5 7" id="KW-1133">Transmembrane helix</keyword>
<feature type="transmembrane region" description="Helical" evidence="7">
    <location>
        <begin position="281"/>
        <end position="303"/>
    </location>
</feature>
<comment type="subcellular location">
    <subcellularLocation>
        <location evidence="1">Cell membrane</location>
        <topology evidence="1">Multi-pass membrane protein</topology>
    </subcellularLocation>
</comment>
<protein>
    <recommendedName>
        <fullName evidence="7">Sodium/nucleoside cotransporter</fullName>
    </recommendedName>
</protein>
<dbReference type="Pfam" id="PF01773">
    <property type="entry name" value="Nucleos_tra2_N"/>
    <property type="match status" value="1"/>
</dbReference>
<feature type="domain" description="Concentrative nucleoside transporter C-terminal" evidence="9">
    <location>
        <begin position="386"/>
        <end position="602"/>
    </location>
</feature>
<dbReference type="InterPro" id="IPR002668">
    <property type="entry name" value="CNT_N_dom"/>
</dbReference>
<evidence type="ECO:0000259" key="9">
    <source>
        <dbReference type="Pfam" id="PF07662"/>
    </source>
</evidence>
<dbReference type="VEuPathDB" id="VectorBase:BGLB000705"/>
<keyword evidence="7" id="KW-0813">Transport</keyword>
<proteinExistence type="inferred from homology"/>
<comment type="similarity">
    <text evidence="2 7">Belongs to the concentrative nucleoside transporter (CNT) (TC 2.A.41) family.</text>
</comment>
<keyword evidence="3" id="KW-1003">Cell membrane</keyword>
<feature type="transmembrane region" description="Helical" evidence="7">
    <location>
        <begin position="200"/>
        <end position="216"/>
    </location>
</feature>
<evidence type="ECO:0000256" key="4">
    <source>
        <dbReference type="ARBA" id="ARBA00022692"/>
    </source>
</evidence>
<evidence type="ECO:0000313" key="12">
    <source>
        <dbReference type="Proteomes" id="UP000076420"/>
    </source>
</evidence>
<feature type="transmembrane region" description="Helical" evidence="7">
    <location>
        <begin position="315"/>
        <end position="337"/>
    </location>
</feature>
<dbReference type="InterPro" id="IPR011642">
    <property type="entry name" value="Gate_dom"/>
</dbReference>
<dbReference type="InterPro" id="IPR018270">
    <property type="entry name" value="C_nuclsd_transpt_met_bac"/>
</dbReference>
<dbReference type="InterPro" id="IPR011657">
    <property type="entry name" value="CNT_C_dom"/>
</dbReference>
<feature type="transmembrane region" description="Helical" evidence="7">
    <location>
        <begin position="176"/>
        <end position="194"/>
    </location>
</feature>
<dbReference type="EnsemblMetazoa" id="BGLB000705-RC">
    <property type="protein sequence ID" value="BGLB000705-PC"/>
    <property type="gene ID" value="BGLB000705"/>
</dbReference>
<evidence type="ECO:0000259" key="8">
    <source>
        <dbReference type="Pfam" id="PF01773"/>
    </source>
</evidence>
<dbReference type="NCBIfam" id="TIGR00804">
    <property type="entry name" value="nupC"/>
    <property type="match status" value="1"/>
</dbReference>
<dbReference type="GO" id="GO:0005415">
    <property type="term" value="F:nucleoside:sodium symporter activity"/>
    <property type="evidence" value="ECO:0007669"/>
    <property type="project" value="TreeGrafter"/>
</dbReference>
<feature type="transmembrane region" description="Helical" evidence="7">
    <location>
        <begin position="546"/>
        <end position="567"/>
    </location>
</feature>
<dbReference type="Proteomes" id="UP000076420">
    <property type="component" value="Unassembled WGS sequence"/>
</dbReference>
<dbReference type="RefSeq" id="XP_013061224.2">
    <property type="nucleotide sequence ID" value="XM_013205770.2"/>
</dbReference>
<evidence type="ECO:0000256" key="6">
    <source>
        <dbReference type="ARBA" id="ARBA00023136"/>
    </source>
</evidence>
<dbReference type="InterPro" id="IPR008276">
    <property type="entry name" value="C_nuclsd_transpt"/>
</dbReference>
<sequence length="626" mass="68019">MSDHHNGQVSQMEALEIKQLSSVDEMVTIESDLVTDVMICNGATSNGEIKTSKNISTEDVAGDEIADHMTSLDEENESPLSLAEFFLERFGSKLTKAFTVALLILYFTYFIGAILFSTLGSCYQEQDIMDLVQLTVVVSVLVVSFYSKEKLIGWIQKVLIPVQNFVETNSTIFKRLIVFGLVGTTVVIIIISAVNRPSNLISIIGWGILLTTLIICSRAPRKIKWRPVVGGFFLQFIMATLVLKWELGFKFLEMLGSLFTKFMNYSLHGAVFVFGSTTQHFFAFQVLPVIVFFSTIITLLYYLGIMQVIIEKIAWFMKFTVGTTGAESLCAAGNIFVGATEAPIMIRPFLADMTNSELHAVMVGGFATIAGGVMAAYIMNGVPAAYLITASVMNAPASLAVSKVIHPELSKSKIASITSIMQEKQPYNNLLHAAASGASAAISLVANIAANLIAFVSLLYIANAVVSWFGSFVCLPELNFEMICGYVLRPLVFTMGVEWQDTGHVAELIGIKTFINEFVAYSKLADMIKSRQQCLQGEVLSVRSEIIATFALCGFANFGCIGVQLGGLGPMAPSRLVDMTKLAISAMFGGLVTNLMSACLAGLLIDDMFSNTTSCNLTTALTNTTF</sequence>
<dbReference type="VEuPathDB" id="VectorBase:BGLAX_052590"/>
<evidence type="ECO:0000256" key="5">
    <source>
        <dbReference type="ARBA" id="ARBA00022989"/>
    </source>
</evidence>
<dbReference type="Pfam" id="PF07662">
    <property type="entry name" value="Nucleos_tra2_C"/>
    <property type="match status" value="1"/>
</dbReference>
<keyword evidence="4 7" id="KW-0812">Transmembrane</keyword>
<organism evidence="11 12">
    <name type="scientific">Biomphalaria glabrata</name>
    <name type="common">Bloodfluke planorb</name>
    <name type="synonym">Freshwater snail</name>
    <dbReference type="NCBI Taxonomy" id="6526"/>
    <lineage>
        <taxon>Eukaryota</taxon>
        <taxon>Metazoa</taxon>
        <taxon>Spiralia</taxon>
        <taxon>Lophotrochozoa</taxon>
        <taxon>Mollusca</taxon>
        <taxon>Gastropoda</taxon>
        <taxon>Heterobranchia</taxon>
        <taxon>Euthyneura</taxon>
        <taxon>Panpulmonata</taxon>
        <taxon>Hygrophila</taxon>
        <taxon>Lymnaeoidea</taxon>
        <taxon>Planorbidae</taxon>
        <taxon>Biomphalaria</taxon>
    </lineage>
</organism>
<feature type="transmembrane region" description="Helical" evidence="7">
    <location>
        <begin position="582"/>
        <end position="605"/>
    </location>
</feature>
<feature type="domain" description="Concentrative nucleoside transporter N-terminal" evidence="8">
    <location>
        <begin position="205"/>
        <end position="276"/>
    </location>
</feature>
<dbReference type="KEGG" id="bgt:106050738"/>
<name>A0A2C9JCP6_BIOGL</name>
<dbReference type="PANTHER" id="PTHR10590">
    <property type="entry name" value="SODIUM/NUCLEOSIDE COTRANSPORTER"/>
    <property type="match status" value="1"/>
</dbReference>
<evidence type="ECO:0000256" key="2">
    <source>
        <dbReference type="ARBA" id="ARBA00009033"/>
    </source>
</evidence>
<feature type="transmembrane region" description="Helical" evidence="7">
    <location>
        <begin position="97"/>
        <end position="116"/>
    </location>
</feature>
<dbReference type="GO" id="GO:0005886">
    <property type="term" value="C:plasma membrane"/>
    <property type="evidence" value="ECO:0007669"/>
    <property type="project" value="UniProtKB-SubCell"/>
</dbReference>
<gene>
    <name evidence="11" type="primary">106050738</name>
</gene>
<evidence type="ECO:0000256" key="7">
    <source>
        <dbReference type="RuleBase" id="RU362018"/>
    </source>
</evidence>
<keyword evidence="6 7" id="KW-0472">Membrane</keyword>
<feature type="transmembrane region" description="Helical" evidence="7">
    <location>
        <begin position="228"/>
        <end position="245"/>
    </location>
</feature>
<accession>A0A2C9JCP6</accession>
<dbReference type="OrthoDB" id="6075923at2759"/>
<dbReference type="Pfam" id="PF07670">
    <property type="entry name" value="Gate"/>
    <property type="match status" value="1"/>
</dbReference>
<dbReference type="EnsemblMetazoa" id="BGLB000705-RB">
    <property type="protein sequence ID" value="BGLB000705-PB"/>
    <property type="gene ID" value="BGLB000705"/>
</dbReference>
<evidence type="ECO:0000256" key="3">
    <source>
        <dbReference type="ARBA" id="ARBA00022475"/>
    </source>
</evidence>
<feature type="domain" description="Nucleoside transporter/FeoB GTPase Gate" evidence="10">
    <location>
        <begin position="283"/>
        <end position="379"/>
    </location>
</feature>
<feature type="transmembrane region" description="Helical" evidence="7">
    <location>
        <begin position="427"/>
        <end position="446"/>
    </location>
</feature>
<evidence type="ECO:0000259" key="10">
    <source>
        <dbReference type="Pfam" id="PF07670"/>
    </source>
</evidence>
<dbReference type="AlphaFoldDB" id="A0A2C9JCP6"/>
<dbReference type="PANTHER" id="PTHR10590:SF4">
    <property type="entry name" value="SOLUTE CARRIER FAMILY 28 MEMBER 3"/>
    <property type="match status" value="1"/>
</dbReference>
<evidence type="ECO:0000313" key="11">
    <source>
        <dbReference type="EnsemblMetazoa" id="BGLB000705-PB"/>
    </source>
</evidence>
<evidence type="ECO:0000256" key="1">
    <source>
        <dbReference type="ARBA" id="ARBA00004651"/>
    </source>
</evidence>
<feature type="transmembrane region" description="Helical" evidence="7">
    <location>
        <begin position="128"/>
        <end position="147"/>
    </location>
</feature>
<feature type="transmembrane region" description="Helical" evidence="7">
    <location>
        <begin position="358"/>
        <end position="378"/>
    </location>
</feature>
<dbReference type="RefSeq" id="XP_013061233.2">
    <property type="nucleotide sequence ID" value="XM_013205779.2"/>
</dbReference>
<feature type="transmembrane region" description="Helical" evidence="7">
    <location>
        <begin position="452"/>
        <end position="475"/>
    </location>
</feature>